<evidence type="ECO:0000259" key="3">
    <source>
        <dbReference type="Pfam" id="PF03061"/>
    </source>
</evidence>
<feature type="domain" description="Thioesterase" evidence="3">
    <location>
        <begin position="87"/>
        <end position="163"/>
    </location>
</feature>
<dbReference type="GeneID" id="55966586"/>
<protein>
    <submittedName>
        <fullName evidence="4">Thioesterase superfamily</fullName>
    </submittedName>
</protein>
<evidence type="ECO:0000313" key="4">
    <source>
        <dbReference type="EMBL" id="KAF4126620.1"/>
    </source>
</evidence>
<dbReference type="Pfam" id="PF03061">
    <property type="entry name" value="4HBT"/>
    <property type="match status" value="1"/>
</dbReference>
<comment type="similarity">
    <text evidence="1">Belongs to the thioesterase PaaI family.</text>
</comment>
<keyword evidence="5" id="KW-1185">Reference proteome</keyword>
<comment type="caution">
    <text evidence="4">The sequence shown here is derived from an EMBL/GenBank/DDBJ whole genome shotgun (WGS) entry which is preliminary data.</text>
</comment>
<dbReference type="InterPro" id="IPR039298">
    <property type="entry name" value="ACOT13"/>
</dbReference>
<gene>
    <name evidence="4" type="ORF">GMORB2_0356</name>
</gene>
<accession>A0A9P5D8B7</accession>
<organism evidence="4 5">
    <name type="scientific">Geosmithia morbida</name>
    <dbReference type="NCBI Taxonomy" id="1094350"/>
    <lineage>
        <taxon>Eukaryota</taxon>
        <taxon>Fungi</taxon>
        <taxon>Dikarya</taxon>
        <taxon>Ascomycota</taxon>
        <taxon>Pezizomycotina</taxon>
        <taxon>Sordariomycetes</taxon>
        <taxon>Hypocreomycetidae</taxon>
        <taxon>Hypocreales</taxon>
        <taxon>Bionectriaceae</taxon>
        <taxon>Geosmithia</taxon>
    </lineage>
</organism>
<evidence type="ECO:0000313" key="5">
    <source>
        <dbReference type="Proteomes" id="UP000749293"/>
    </source>
</evidence>
<name>A0A9P5D8B7_9HYPO</name>
<dbReference type="NCBIfam" id="TIGR00369">
    <property type="entry name" value="unchar_dom_1"/>
    <property type="match status" value="1"/>
</dbReference>
<dbReference type="SUPFAM" id="SSF54637">
    <property type="entry name" value="Thioesterase/thiol ester dehydrase-isomerase"/>
    <property type="match status" value="1"/>
</dbReference>
<dbReference type="GO" id="GO:0047617">
    <property type="term" value="F:fatty acyl-CoA hydrolase activity"/>
    <property type="evidence" value="ECO:0007669"/>
    <property type="project" value="InterPro"/>
</dbReference>
<dbReference type="Gene3D" id="3.10.129.10">
    <property type="entry name" value="Hotdog Thioesterase"/>
    <property type="match status" value="1"/>
</dbReference>
<evidence type="ECO:0000256" key="2">
    <source>
        <dbReference type="ARBA" id="ARBA00022801"/>
    </source>
</evidence>
<dbReference type="InterPro" id="IPR006683">
    <property type="entry name" value="Thioestr_dom"/>
</dbReference>
<dbReference type="CDD" id="cd03443">
    <property type="entry name" value="PaaI_thioesterase"/>
    <property type="match status" value="1"/>
</dbReference>
<dbReference type="InterPro" id="IPR003736">
    <property type="entry name" value="PAAI_dom"/>
</dbReference>
<sequence length="188" mass="20600">MARSGKESSNGPSEIEHYDNLLKATPEERVLGWMQMTKTDKGNHIMGDWMSSIMPCVGLVSVDVDSPNPSATFSYTVHGDHCNRLRNLHGGAAATLFDYLTTMAIAAVSAPDYWRYMGVSRTLNVTYLRPVPVGCEVLIKGEIVQIGRRLATLRGTMIRRSDGAVMATCEHGKVNIDSDIDVKAKAKL</sequence>
<reference evidence="4" key="1">
    <citation type="submission" date="2020-03" db="EMBL/GenBank/DDBJ databases">
        <title>Site-based positive gene gene selection in Geosmithia morbida across the United States reveals a broad range of putative effectors and factors for local host and environmental adapation.</title>
        <authorList>
            <person name="Onufrak A."/>
            <person name="Murdoch R.W."/>
            <person name="Gazis R."/>
            <person name="Huff M."/>
            <person name="Staton M."/>
            <person name="Klingeman W."/>
            <person name="Hadziabdic D."/>
        </authorList>
    </citation>
    <scope>NUCLEOTIDE SEQUENCE</scope>
    <source>
        <strain evidence="4">1262</strain>
    </source>
</reference>
<dbReference type="PANTHER" id="PTHR21660">
    <property type="entry name" value="THIOESTERASE SUPERFAMILY MEMBER-RELATED"/>
    <property type="match status" value="1"/>
</dbReference>
<keyword evidence="2" id="KW-0378">Hydrolase</keyword>
<dbReference type="RefSeq" id="XP_035325272.1">
    <property type="nucleotide sequence ID" value="XM_035462342.1"/>
</dbReference>
<proteinExistence type="inferred from homology"/>
<dbReference type="Proteomes" id="UP000749293">
    <property type="component" value="Unassembled WGS sequence"/>
</dbReference>
<evidence type="ECO:0000256" key="1">
    <source>
        <dbReference type="ARBA" id="ARBA00008324"/>
    </source>
</evidence>
<dbReference type="EMBL" id="JAANYQ010000001">
    <property type="protein sequence ID" value="KAF4126620.1"/>
    <property type="molecule type" value="Genomic_DNA"/>
</dbReference>
<dbReference type="OrthoDB" id="2831072at2759"/>
<dbReference type="InterPro" id="IPR029069">
    <property type="entry name" value="HotDog_dom_sf"/>
</dbReference>
<dbReference type="AlphaFoldDB" id="A0A9P5D8B7"/>
<dbReference type="PANTHER" id="PTHR21660:SF1">
    <property type="entry name" value="ACYL-COENZYME A THIOESTERASE 13"/>
    <property type="match status" value="1"/>
</dbReference>